<name>A0AAV4F0K9_9GAST</name>
<gene>
    <name evidence="1" type="ORF">ElyMa_001964300</name>
</gene>
<sequence length="108" mass="11907">MFQSLLYFHRRILYNSSLEQYRVAQQITPKVEQRLTSLMETNTGICLCYIALLGLLVTPHPVASANIGGSDSAKFPTIAALLGPSVTDEPTVKIGSNHLRFTKAQLET</sequence>
<comment type="caution">
    <text evidence="1">The sequence shown here is derived from an EMBL/GenBank/DDBJ whole genome shotgun (WGS) entry which is preliminary data.</text>
</comment>
<protein>
    <submittedName>
        <fullName evidence="1">Uncharacterized protein</fullName>
    </submittedName>
</protein>
<evidence type="ECO:0000313" key="2">
    <source>
        <dbReference type="Proteomes" id="UP000762676"/>
    </source>
</evidence>
<evidence type="ECO:0000313" key="1">
    <source>
        <dbReference type="EMBL" id="GFR66228.1"/>
    </source>
</evidence>
<accession>A0AAV4F0K9</accession>
<dbReference type="AlphaFoldDB" id="A0AAV4F0K9"/>
<proteinExistence type="predicted"/>
<dbReference type="Proteomes" id="UP000762676">
    <property type="component" value="Unassembled WGS sequence"/>
</dbReference>
<reference evidence="1 2" key="1">
    <citation type="journal article" date="2021" name="Elife">
        <title>Chloroplast acquisition without the gene transfer in kleptoplastic sea slugs, Plakobranchus ocellatus.</title>
        <authorList>
            <person name="Maeda T."/>
            <person name="Takahashi S."/>
            <person name="Yoshida T."/>
            <person name="Shimamura S."/>
            <person name="Takaki Y."/>
            <person name="Nagai Y."/>
            <person name="Toyoda A."/>
            <person name="Suzuki Y."/>
            <person name="Arimoto A."/>
            <person name="Ishii H."/>
            <person name="Satoh N."/>
            <person name="Nishiyama T."/>
            <person name="Hasebe M."/>
            <person name="Maruyama T."/>
            <person name="Minagawa J."/>
            <person name="Obokata J."/>
            <person name="Shigenobu S."/>
        </authorList>
    </citation>
    <scope>NUCLEOTIDE SEQUENCE [LARGE SCALE GENOMIC DNA]</scope>
</reference>
<dbReference type="EMBL" id="BMAT01004011">
    <property type="protein sequence ID" value="GFR66228.1"/>
    <property type="molecule type" value="Genomic_DNA"/>
</dbReference>
<organism evidence="1 2">
    <name type="scientific">Elysia marginata</name>
    <dbReference type="NCBI Taxonomy" id="1093978"/>
    <lineage>
        <taxon>Eukaryota</taxon>
        <taxon>Metazoa</taxon>
        <taxon>Spiralia</taxon>
        <taxon>Lophotrochozoa</taxon>
        <taxon>Mollusca</taxon>
        <taxon>Gastropoda</taxon>
        <taxon>Heterobranchia</taxon>
        <taxon>Euthyneura</taxon>
        <taxon>Panpulmonata</taxon>
        <taxon>Sacoglossa</taxon>
        <taxon>Placobranchoidea</taxon>
        <taxon>Plakobranchidae</taxon>
        <taxon>Elysia</taxon>
    </lineage>
</organism>
<keyword evidence="2" id="KW-1185">Reference proteome</keyword>